<comment type="caution">
    <text evidence="2">The sequence shown here is derived from an EMBL/GenBank/DDBJ whole genome shotgun (WGS) entry which is preliminary data.</text>
</comment>
<reference evidence="2 3" key="1">
    <citation type="journal article" date="2015" name="Genome Announc.">
        <title>Expanding the biotechnology potential of lactobacilli through comparative genomics of 213 strains and associated genera.</title>
        <authorList>
            <person name="Sun Z."/>
            <person name="Harris H.M."/>
            <person name="McCann A."/>
            <person name="Guo C."/>
            <person name="Argimon S."/>
            <person name="Zhang W."/>
            <person name="Yang X."/>
            <person name="Jeffery I.B."/>
            <person name="Cooney J.C."/>
            <person name="Kagawa T.F."/>
            <person name="Liu W."/>
            <person name="Song Y."/>
            <person name="Salvetti E."/>
            <person name="Wrobel A."/>
            <person name="Rasinkangas P."/>
            <person name="Parkhill J."/>
            <person name="Rea M.C."/>
            <person name="O'Sullivan O."/>
            <person name="Ritari J."/>
            <person name="Douillard F.P."/>
            <person name="Paul Ross R."/>
            <person name="Yang R."/>
            <person name="Briner A.E."/>
            <person name="Felis G.E."/>
            <person name="de Vos W.M."/>
            <person name="Barrangou R."/>
            <person name="Klaenhammer T.R."/>
            <person name="Caufield P.W."/>
            <person name="Cui Y."/>
            <person name="Zhang H."/>
            <person name="O'Toole P.W."/>
        </authorList>
    </citation>
    <scope>NUCLEOTIDE SEQUENCE [LARGE SCALE GENOMIC DNA]</scope>
    <source>
        <strain evidence="2 3">DSM 14500</strain>
    </source>
</reference>
<dbReference type="EMBL" id="AZEZ01000061">
    <property type="protein sequence ID" value="KRL44078.1"/>
    <property type="molecule type" value="Genomic_DNA"/>
</dbReference>
<organism evidence="2 3">
    <name type="scientific">Companilactobacillus mindensis DSM 14500</name>
    <dbReference type="NCBI Taxonomy" id="1423770"/>
    <lineage>
        <taxon>Bacteria</taxon>
        <taxon>Bacillati</taxon>
        <taxon>Bacillota</taxon>
        <taxon>Bacilli</taxon>
        <taxon>Lactobacillales</taxon>
        <taxon>Lactobacillaceae</taxon>
        <taxon>Companilactobacillus</taxon>
    </lineage>
</organism>
<dbReference type="InterPro" id="IPR026466">
    <property type="entry name" value="Fim_isopep_form_D2_dom"/>
</dbReference>
<keyword evidence="1" id="KW-0732">Signal</keyword>
<sequence length="836" mass="89717">MNRYNILKKFLPVFFLLLLTFLIGSVKSVQAATIGPNDFGDGISNWSSYGSNPSAQVTTMPMAPYSTLGVGYSFGLAANNKGVVPNNGQSASDTDFLKPTVVSGGNNSHFSKMNEFINDNGSYINALFQGSITSNPTEGVSFTSPDFMIAPANSTSTAVTSANFSLLGTTFSGNYNYGLTNKKYYVAKMGTDPQGNARYAYKIVGDFKRTNTSNYDNGTFDLQAEILLRPSPTNAAIVQRELYLHNATSASQNFVILFGEDTNMVNGSSLPDNVDVRDLGNKRGLYIESGYYNGHNYRLYVTNETPDGFTSYSGQLRGGNNNDNWASGFTDGKVTGTGAETSNNDFGALLTPKLGNTIYTLKWNPTNLAPGATSHYSSTFGVVASPMSIPTPTKTYVNESRSDGTNQVNDKLKFTLKMINNGYGAQWNYTKLVDQIPEGLQIDPNSITQSNNGVAAPNPLPSDYDASTRTLTIYPNTSLTDQQYTTITFEANITKDAIDHLDANGNLTNSATFTGIDQKVANSTSHDYPASVDIPVQKPSFYYTFSKQVRNLGKDGTDTSATYEDSTDAKVGDVVQYFIEYKVSSGSKDSLASGSKLSDDFPTGIVPEGGFMIKGPKDDQAYHYGSMNTGINQVDPGETVTVEFKANVTSAAVGAVTNVAKVTGGTSTSGFNPGDMVTNGATVNVQKSNAFTSVPKLIDFGSTNMYGKAKTLENVNTEGELIVTHPDSNPFNVSVSYDNDNTDDQMKNQTTGSTIPTDGSGLLFIKQRTNSASDSGTWKPILASGVPIQTDNFAGNQQALNLSDYVGVGDWQIKLSPNTEVGNYKGTLSWNLVESV</sequence>
<evidence type="ECO:0000256" key="1">
    <source>
        <dbReference type="SAM" id="SignalP"/>
    </source>
</evidence>
<dbReference type="STRING" id="1423770.FD29_GL000307"/>
<name>A0A0R1QHV6_9LACO</name>
<dbReference type="PATRIC" id="fig|1423770.3.peg.309"/>
<protein>
    <submittedName>
        <fullName evidence="2">Cell surface protein</fullName>
    </submittedName>
</protein>
<dbReference type="Proteomes" id="UP000050872">
    <property type="component" value="Unassembled WGS sequence"/>
</dbReference>
<evidence type="ECO:0000313" key="3">
    <source>
        <dbReference type="Proteomes" id="UP000050872"/>
    </source>
</evidence>
<dbReference type="RefSeq" id="WP_057888005.1">
    <property type="nucleotide sequence ID" value="NZ_AZEZ01000061.1"/>
</dbReference>
<accession>A0A0R1QHV6</accession>
<dbReference type="NCBIfam" id="TIGR04226">
    <property type="entry name" value="RrgB_K2N_iso_D2"/>
    <property type="match status" value="1"/>
</dbReference>
<keyword evidence="3" id="KW-1185">Reference proteome</keyword>
<dbReference type="OrthoDB" id="2311396at2"/>
<feature type="signal peptide" evidence="1">
    <location>
        <begin position="1"/>
        <end position="31"/>
    </location>
</feature>
<dbReference type="Gene3D" id="2.60.40.740">
    <property type="match status" value="1"/>
</dbReference>
<evidence type="ECO:0000313" key="2">
    <source>
        <dbReference type="EMBL" id="KRL44078.1"/>
    </source>
</evidence>
<gene>
    <name evidence="2" type="ORF">FD29_GL000307</name>
</gene>
<feature type="chain" id="PRO_5006409400" evidence="1">
    <location>
        <begin position="32"/>
        <end position="836"/>
    </location>
</feature>
<proteinExistence type="predicted"/>
<dbReference type="AlphaFoldDB" id="A0A0R1QHV6"/>